<dbReference type="Gene3D" id="1.10.245.10">
    <property type="entry name" value="SWIB/MDM2 domain"/>
    <property type="match status" value="2"/>
</dbReference>
<dbReference type="Pfam" id="PF08766">
    <property type="entry name" value="DEK_C"/>
    <property type="match status" value="1"/>
</dbReference>
<proteinExistence type="predicted"/>
<evidence type="ECO:0000313" key="4">
    <source>
        <dbReference type="Proteomes" id="UP000652761"/>
    </source>
</evidence>
<evidence type="ECO:0000259" key="2">
    <source>
        <dbReference type="PROSITE" id="PS51998"/>
    </source>
</evidence>
<comment type="caution">
    <text evidence="3">The sequence shown here is derived from an EMBL/GenBank/DDBJ whole genome shotgun (WGS) entry which is preliminary data.</text>
</comment>
<protein>
    <recommendedName>
        <fullName evidence="5">SWIB complex BAF60b domain-containing protein</fullName>
    </recommendedName>
</protein>
<dbReference type="SUPFAM" id="SSF47592">
    <property type="entry name" value="SWIB/MDM2 domain"/>
    <property type="match status" value="3"/>
</dbReference>
<feature type="domain" description="DM2" evidence="1">
    <location>
        <begin position="261"/>
        <end position="338"/>
    </location>
</feature>
<dbReference type="OrthoDB" id="10251073at2759"/>
<feature type="domain" description="DEK-C" evidence="2">
    <location>
        <begin position="35"/>
        <end position="95"/>
    </location>
</feature>
<dbReference type="InterPro" id="IPR019835">
    <property type="entry name" value="SWIB_domain"/>
</dbReference>
<name>A0A843WRZ2_COLES</name>
<organism evidence="3 4">
    <name type="scientific">Colocasia esculenta</name>
    <name type="common">Wild taro</name>
    <name type="synonym">Arum esculentum</name>
    <dbReference type="NCBI Taxonomy" id="4460"/>
    <lineage>
        <taxon>Eukaryota</taxon>
        <taxon>Viridiplantae</taxon>
        <taxon>Streptophyta</taxon>
        <taxon>Embryophyta</taxon>
        <taxon>Tracheophyta</taxon>
        <taxon>Spermatophyta</taxon>
        <taxon>Magnoliopsida</taxon>
        <taxon>Liliopsida</taxon>
        <taxon>Araceae</taxon>
        <taxon>Aroideae</taxon>
        <taxon>Colocasieae</taxon>
        <taxon>Colocasia</taxon>
    </lineage>
</organism>
<dbReference type="PANTHER" id="PTHR13844">
    <property type="entry name" value="SWI/SNF-RELATED MATRIX-ASSOCIATED ACTIN-DEPENDENT REGULATOR OF CHROMATIN SUBFAMILY D"/>
    <property type="match status" value="1"/>
</dbReference>
<dbReference type="PROSITE" id="PS51925">
    <property type="entry name" value="SWIB_MDM2"/>
    <property type="match status" value="1"/>
</dbReference>
<reference evidence="3" key="1">
    <citation type="submission" date="2017-07" db="EMBL/GenBank/DDBJ databases">
        <title>Taro Niue Genome Assembly and Annotation.</title>
        <authorList>
            <person name="Atibalentja N."/>
            <person name="Keating K."/>
            <person name="Fields C.J."/>
        </authorList>
    </citation>
    <scope>NUCLEOTIDE SEQUENCE</scope>
    <source>
        <strain evidence="3">Niue_2</strain>
        <tissue evidence="3">Leaf</tissue>
    </source>
</reference>
<dbReference type="InterPro" id="IPR014876">
    <property type="entry name" value="DEK_C"/>
</dbReference>
<dbReference type="Pfam" id="PF02201">
    <property type="entry name" value="SWIB"/>
    <property type="match status" value="3"/>
</dbReference>
<evidence type="ECO:0000313" key="3">
    <source>
        <dbReference type="EMBL" id="MQM07235.1"/>
    </source>
</evidence>
<dbReference type="Proteomes" id="UP000652761">
    <property type="component" value="Unassembled WGS sequence"/>
</dbReference>
<dbReference type="InterPro" id="IPR036885">
    <property type="entry name" value="SWIB_MDM2_dom_sf"/>
</dbReference>
<accession>A0A843WRZ2</accession>
<dbReference type="InterPro" id="IPR003121">
    <property type="entry name" value="SWIB_MDM2_domain"/>
</dbReference>
<dbReference type="AlphaFoldDB" id="A0A843WRZ2"/>
<dbReference type="CDD" id="cd10567">
    <property type="entry name" value="SWIB-MDM2_like"/>
    <property type="match status" value="2"/>
</dbReference>
<dbReference type="PROSITE" id="PS51998">
    <property type="entry name" value="DEK_C"/>
    <property type="match status" value="1"/>
</dbReference>
<gene>
    <name evidence="3" type="ORF">Taro_040073</name>
</gene>
<sequence length="502" mass="55848">MRGRDDGITEKPLGVSGVQAAAVKLRVVRWCLAVMVSDQEIASCVESILRRSEPSGGVVTSVNVNGVVQQLEAKLGLDLSHKAGFIRDQINLLLRQPVAPAAREHFVFQQQPQQQQQQQQHLQQQFFHPHQLLQHHQIPASPFTHLPNQHELAFRCAPSVPMQAQHLLQQQQQAQAGLPQQQPPAAVAVTVKQEGQVVPRSSAKGRMAIHYGLVQCWLEVRTNSSSHSHTLFEGYCFFCFVLALLIHCAASGAKKRGGPGGLSKVCGVSPELQAIVGEPTMSRTEIVRQLWAYIRKNNLQDPNNKRKIICNEELRLVFETDSTDMFKMNKLLAKHIIPLEPSKEPGPDKKKLKVTEAPPVAEAEANLSSVLISDELAKFFGTGNREMPQAEALKRVWDYIKMYQLKVNTHSEVLKKMVQVLLFVPTKAAKVWDMSMQAPADVPILTAGWPRSQVEAVPGCRTDPLNPKMIHCDAKLQQLFGCESLSALGVSEMLARHMYKQS</sequence>
<evidence type="ECO:0008006" key="5">
    <source>
        <dbReference type="Google" id="ProtNLM"/>
    </source>
</evidence>
<keyword evidence="4" id="KW-1185">Reference proteome</keyword>
<evidence type="ECO:0000259" key="1">
    <source>
        <dbReference type="PROSITE" id="PS51925"/>
    </source>
</evidence>
<dbReference type="EMBL" id="NMUH01003828">
    <property type="protein sequence ID" value="MQM07235.1"/>
    <property type="molecule type" value="Genomic_DNA"/>
</dbReference>
<dbReference type="SMART" id="SM00151">
    <property type="entry name" value="SWIB"/>
    <property type="match status" value="2"/>
</dbReference>